<feature type="region of interest" description="Disordered" evidence="1">
    <location>
        <begin position="14"/>
        <end position="54"/>
    </location>
</feature>
<proteinExistence type="predicted"/>
<accession>A0A0A7DZN2</accession>
<gene>
    <name evidence="2" type="primary">E4</name>
</gene>
<feature type="compositionally biased region" description="Basic and acidic residues" evidence="1">
    <location>
        <begin position="20"/>
        <end position="34"/>
    </location>
</feature>
<dbReference type="Proteomes" id="UP000161355">
    <property type="component" value="Genome"/>
</dbReference>
<reference evidence="2 3" key="1">
    <citation type="submission" date="2014-09" db="EMBL/GenBank/DDBJ databases">
        <title>Cloning and sequence analysis of the complete genome of Bovine papillomavirus type 2.</title>
        <authorList>
            <person name="Hu J."/>
            <person name="Sun H."/>
            <person name="Tao D."/>
            <person name="Shi C."/>
            <person name="Zheng M."/>
            <person name="Jiao H."/>
            <person name="Yan S."/>
            <person name="Huang Z."/>
            <person name="Meng Z."/>
        </authorList>
    </citation>
    <scope>NUCLEOTIDE SEQUENCE [LARGE SCALE GENOMIC DNA]</scope>
    <source>
        <strain evidence="2">Aks-01</strain>
    </source>
</reference>
<feature type="compositionally biased region" description="Low complexity" evidence="1">
    <location>
        <begin position="35"/>
        <end position="44"/>
    </location>
</feature>
<organismHost>
    <name type="scientific">Bos taurus</name>
    <name type="common">Bovine</name>
    <dbReference type="NCBI Taxonomy" id="9913"/>
</organismHost>
<dbReference type="EMBL" id="KM455051">
    <property type="protein sequence ID" value="AIY55517.1"/>
    <property type="molecule type" value="Genomic_DNA"/>
</dbReference>
<evidence type="ECO:0000313" key="3">
    <source>
        <dbReference type="Proteomes" id="UP000161355"/>
    </source>
</evidence>
<sequence length="113" mass="12717">MLVSHPPLLILEIAQTESGSHQKDLKETLQEKKPSQPSLSLLCSAPPPAVPSEQASVGYGTVLARTPTIFLQARGALFSALPPPRCRARYRWTWHQGRKRKKINRPTQQRRNL</sequence>
<organism evidence="2 3">
    <name type="scientific">Bos taurus papillomavirus 2</name>
    <name type="common">Bovine papillomavirus 2</name>
    <dbReference type="NCBI Taxonomy" id="2758382"/>
    <lineage>
        <taxon>Viruses</taxon>
        <taxon>Monodnaviria</taxon>
        <taxon>Shotokuvirae</taxon>
        <taxon>Cossaviricota</taxon>
        <taxon>Papovaviricetes</taxon>
        <taxon>Zurhausenvirales</taxon>
        <taxon>Papillomaviridae</taxon>
        <taxon>Firstpapillomavirinae</taxon>
        <taxon>Deltapapillomavirus</taxon>
        <taxon>Bovine papillomavirus type 1</taxon>
    </lineage>
</organism>
<protein>
    <submittedName>
        <fullName evidence="2">E4 protein</fullName>
    </submittedName>
</protein>
<name>A0A0A7DZN2_BPV2</name>
<evidence type="ECO:0000256" key="1">
    <source>
        <dbReference type="SAM" id="MobiDB-lite"/>
    </source>
</evidence>
<evidence type="ECO:0000313" key="2">
    <source>
        <dbReference type="EMBL" id="AIY55517.1"/>
    </source>
</evidence>